<dbReference type="EMBL" id="MFGO01000017">
    <property type="protein sequence ID" value="OGF40976.1"/>
    <property type="molecule type" value="Genomic_DNA"/>
</dbReference>
<gene>
    <name evidence="2" type="ORF">A2531_04385</name>
</gene>
<protein>
    <recommendedName>
        <fullName evidence="4">Helix-turn-helix domain-containing protein</fullName>
    </recommendedName>
</protein>
<dbReference type="Proteomes" id="UP000177579">
    <property type="component" value="Unassembled WGS sequence"/>
</dbReference>
<dbReference type="AlphaFoldDB" id="A0A1F5TQ06"/>
<accession>A0A1F5TQ06</accession>
<evidence type="ECO:0008006" key="4">
    <source>
        <dbReference type="Google" id="ProtNLM"/>
    </source>
</evidence>
<keyword evidence="1" id="KW-1133">Transmembrane helix</keyword>
<keyword evidence="1" id="KW-0812">Transmembrane</keyword>
<keyword evidence="1" id="KW-0472">Membrane</keyword>
<feature type="transmembrane region" description="Helical" evidence="1">
    <location>
        <begin position="97"/>
        <end position="120"/>
    </location>
</feature>
<evidence type="ECO:0000313" key="2">
    <source>
        <dbReference type="EMBL" id="OGF40976.1"/>
    </source>
</evidence>
<proteinExistence type="predicted"/>
<evidence type="ECO:0000313" key="3">
    <source>
        <dbReference type="Proteomes" id="UP000177579"/>
    </source>
</evidence>
<evidence type="ECO:0000256" key="1">
    <source>
        <dbReference type="SAM" id="Phobius"/>
    </source>
</evidence>
<sequence>MELNNDKNLISLKEAAEISGYSSDYVGQLIRSGKIPGKQVYCNVAWMTTKEAVLDYKNKGKSNNQKVSLKDKIFSKKRQVFMELDIIRLFFKTFKTALPILLVVIISFFLLSFYFLYLIFDNSNIVQTKTKIIEQNKNTITY</sequence>
<reference evidence="2 3" key="1">
    <citation type="journal article" date="2016" name="Nat. Commun.">
        <title>Thousands of microbial genomes shed light on interconnected biogeochemical processes in an aquifer system.</title>
        <authorList>
            <person name="Anantharaman K."/>
            <person name="Brown C.T."/>
            <person name="Hug L.A."/>
            <person name="Sharon I."/>
            <person name="Castelle C.J."/>
            <person name="Probst A.J."/>
            <person name="Thomas B.C."/>
            <person name="Singh A."/>
            <person name="Wilkins M.J."/>
            <person name="Karaoz U."/>
            <person name="Brodie E.L."/>
            <person name="Williams K.H."/>
            <person name="Hubbard S.S."/>
            <person name="Banfield J.F."/>
        </authorList>
    </citation>
    <scope>NUCLEOTIDE SEQUENCE [LARGE SCALE GENOMIC DNA]</scope>
</reference>
<name>A0A1F5TQ06_9BACT</name>
<organism evidence="2 3">
    <name type="scientific">Candidatus Falkowbacteria bacterium RIFOXYD2_FULL_34_120</name>
    <dbReference type="NCBI Taxonomy" id="1798007"/>
    <lineage>
        <taxon>Bacteria</taxon>
        <taxon>Candidatus Falkowiibacteriota</taxon>
    </lineage>
</organism>
<comment type="caution">
    <text evidence="2">The sequence shown here is derived from an EMBL/GenBank/DDBJ whole genome shotgun (WGS) entry which is preliminary data.</text>
</comment>